<sequence>TYGLTNARLEGTNNLIKTLKRRRPEYVSFRSPDPYGVSSPSLEIKRDPTLEEEINTLHWGEPINMIFHPDDGTLGQSFHHPDFYMYNSINYFGQADDAGS</sequence>
<accession>A0ABV5Z1W7</accession>
<evidence type="ECO:0000313" key="2">
    <source>
        <dbReference type="Proteomes" id="UP001589740"/>
    </source>
</evidence>
<reference evidence="1 2" key="1">
    <citation type="submission" date="2024-09" db="EMBL/GenBank/DDBJ databases">
        <authorList>
            <person name="Sun Q."/>
            <person name="Mori K."/>
        </authorList>
    </citation>
    <scope>NUCLEOTIDE SEQUENCE [LARGE SCALE GENOMIC DNA]</scope>
    <source>
        <strain evidence="1 2">JCM 12822</strain>
    </source>
</reference>
<protein>
    <recommendedName>
        <fullName evidence="3">Transposase</fullName>
    </recommendedName>
</protein>
<evidence type="ECO:0008006" key="3">
    <source>
        <dbReference type="Google" id="ProtNLM"/>
    </source>
</evidence>
<proteinExistence type="predicted"/>
<dbReference type="Proteomes" id="UP001589740">
    <property type="component" value="Unassembled WGS sequence"/>
</dbReference>
<dbReference type="EMBL" id="JBHMAH010000007">
    <property type="protein sequence ID" value="MFB9860073.1"/>
    <property type="molecule type" value="Genomic_DNA"/>
</dbReference>
<evidence type="ECO:0000313" key="1">
    <source>
        <dbReference type="EMBL" id="MFB9860073.1"/>
    </source>
</evidence>
<comment type="caution">
    <text evidence="1">The sequence shown here is derived from an EMBL/GenBank/DDBJ whole genome shotgun (WGS) entry which is preliminary data.</text>
</comment>
<keyword evidence="2" id="KW-1185">Reference proteome</keyword>
<organism evidence="1 2">
    <name type="scientific">Salinicoccus siamensis</name>
    <dbReference type="NCBI Taxonomy" id="381830"/>
    <lineage>
        <taxon>Bacteria</taxon>
        <taxon>Bacillati</taxon>
        <taxon>Bacillota</taxon>
        <taxon>Bacilli</taxon>
        <taxon>Bacillales</taxon>
        <taxon>Staphylococcaceae</taxon>
        <taxon>Salinicoccus</taxon>
    </lineage>
</organism>
<name>A0ABV5Z1W7_9STAP</name>
<gene>
    <name evidence="1" type="ORF">ACFFLE_02985</name>
</gene>
<feature type="non-terminal residue" evidence="1">
    <location>
        <position position="1"/>
    </location>
</feature>
<dbReference type="RefSeq" id="WP_380569683.1">
    <property type="nucleotide sequence ID" value="NZ_JBHMAH010000007.1"/>
</dbReference>